<evidence type="ECO:0000259" key="5">
    <source>
        <dbReference type="Pfam" id="PF12706"/>
    </source>
</evidence>
<dbReference type="Proteomes" id="UP001597180">
    <property type="component" value="Unassembled WGS sequence"/>
</dbReference>
<protein>
    <submittedName>
        <fullName evidence="6">MBL fold metallo-hydrolase</fullName>
    </submittedName>
</protein>
<dbReference type="InterPro" id="IPR001279">
    <property type="entry name" value="Metallo-B-lactamas"/>
</dbReference>
<comment type="catalytic activity">
    <reaction evidence="2">
        <text>3',5'-cyclic CMP + H2O = CMP + H(+)</text>
        <dbReference type="Rhea" id="RHEA:72675"/>
        <dbReference type="ChEBI" id="CHEBI:15377"/>
        <dbReference type="ChEBI" id="CHEBI:15378"/>
        <dbReference type="ChEBI" id="CHEBI:58003"/>
        <dbReference type="ChEBI" id="CHEBI:60377"/>
    </reaction>
    <physiologicalReaction direction="left-to-right" evidence="2">
        <dbReference type="Rhea" id="RHEA:72676"/>
    </physiologicalReaction>
</comment>
<dbReference type="PANTHER" id="PTHR43546:SF9">
    <property type="entry name" value="L-ASCORBATE-6-PHOSPHATE LACTONASE ULAG-RELATED"/>
    <property type="match status" value="1"/>
</dbReference>
<keyword evidence="1" id="KW-0378">Hydrolase</keyword>
<comment type="function">
    <text evidence="3">Counteracts the endogenous Pycsar antiviral defense system. Phosphodiesterase that enables metal-dependent hydrolysis of host cyclic nucleotide Pycsar defense signals such as cCMP and cUMP.</text>
</comment>
<feature type="domain" description="Metallo-beta-lactamase" evidence="5">
    <location>
        <begin position="19"/>
        <end position="213"/>
    </location>
</feature>
<dbReference type="RefSeq" id="WP_079911120.1">
    <property type="nucleotide sequence ID" value="NZ_BAABJG010000004.1"/>
</dbReference>
<evidence type="ECO:0000313" key="6">
    <source>
        <dbReference type="EMBL" id="MFD1224481.1"/>
    </source>
</evidence>
<dbReference type="EMBL" id="JBHTLU010000045">
    <property type="protein sequence ID" value="MFD1224481.1"/>
    <property type="molecule type" value="Genomic_DNA"/>
</dbReference>
<evidence type="ECO:0000313" key="7">
    <source>
        <dbReference type="Proteomes" id="UP001597180"/>
    </source>
</evidence>
<name>A0ABW3UVS7_9BACL</name>
<evidence type="ECO:0000256" key="1">
    <source>
        <dbReference type="ARBA" id="ARBA00022801"/>
    </source>
</evidence>
<evidence type="ECO:0000256" key="4">
    <source>
        <dbReference type="ARBA" id="ARBA00048505"/>
    </source>
</evidence>
<organism evidence="6 7">
    <name type="scientific">Paenibacillus vulneris</name>
    <dbReference type="NCBI Taxonomy" id="1133364"/>
    <lineage>
        <taxon>Bacteria</taxon>
        <taxon>Bacillati</taxon>
        <taxon>Bacillota</taxon>
        <taxon>Bacilli</taxon>
        <taxon>Bacillales</taxon>
        <taxon>Paenibacillaceae</taxon>
        <taxon>Paenibacillus</taxon>
    </lineage>
</organism>
<dbReference type="Pfam" id="PF12706">
    <property type="entry name" value="Lactamase_B_2"/>
    <property type="match status" value="1"/>
</dbReference>
<reference evidence="7" key="1">
    <citation type="journal article" date="2019" name="Int. J. Syst. Evol. Microbiol.">
        <title>The Global Catalogue of Microorganisms (GCM) 10K type strain sequencing project: providing services to taxonomists for standard genome sequencing and annotation.</title>
        <authorList>
            <consortium name="The Broad Institute Genomics Platform"/>
            <consortium name="The Broad Institute Genome Sequencing Center for Infectious Disease"/>
            <person name="Wu L."/>
            <person name="Ma J."/>
        </authorList>
    </citation>
    <scope>NUCLEOTIDE SEQUENCE [LARGE SCALE GENOMIC DNA]</scope>
    <source>
        <strain evidence="7">CCUG 53270</strain>
    </source>
</reference>
<dbReference type="SUPFAM" id="SSF56281">
    <property type="entry name" value="Metallo-hydrolase/oxidoreductase"/>
    <property type="match status" value="1"/>
</dbReference>
<comment type="caution">
    <text evidence="6">The sequence shown here is derived from an EMBL/GenBank/DDBJ whole genome shotgun (WGS) entry which is preliminary data.</text>
</comment>
<dbReference type="InterPro" id="IPR050114">
    <property type="entry name" value="UPF0173_UPF0282_UlaG_hydrolase"/>
</dbReference>
<proteinExistence type="predicted"/>
<keyword evidence="7" id="KW-1185">Reference proteome</keyword>
<dbReference type="PANTHER" id="PTHR43546">
    <property type="entry name" value="UPF0173 METAL-DEPENDENT HYDROLASE MJ1163-RELATED"/>
    <property type="match status" value="1"/>
</dbReference>
<evidence type="ECO:0000256" key="2">
    <source>
        <dbReference type="ARBA" id="ARBA00034221"/>
    </source>
</evidence>
<dbReference type="InterPro" id="IPR036866">
    <property type="entry name" value="RibonucZ/Hydroxyglut_hydro"/>
</dbReference>
<evidence type="ECO:0000256" key="3">
    <source>
        <dbReference type="ARBA" id="ARBA00034301"/>
    </source>
</evidence>
<sequence>MKVQLLRHATLLADIHGKRFLVDPMLCDQGVQPPVMNSTNSRQNPLVSIAVTPELLQSVNAVIVTHTHFDHWDKEAVRLLDKQLPVFCQPSDAEAIREAGFTDVQPVESELKWEGIQLSRTGGRHGTGEIGERMGNVSGFVLQAPGEPVLYIAGDTIYVPEVEEALDRYRPDVTIVNGGAAQFAQGDPITMTKEDIARVCRYVSGTCVVAVHMEAINHCLETREQLTDYLRSEGLLHQVKVPGDGESIDFGSR</sequence>
<comment type="catalytic activity">
    <reaction evidence="4">
        <text>3',5'-cyclic UMP + H2O = UMP + H(+)</text>
        <dbReference type="Rhea" id="RHEA:70575"/>
        <dbReference type="ChEBI" id="CHEBI:15377"/>
        <dbReference type="ChEBI" id="CHEBI:15378"/>
        <dbReference type="ChEBI" id="CHEBI:57865"/>
        <dbReference type="ChEBI" id="CHEBI:184387"/>
    </reaction>
    <physiologicalReaction direction="left-to-right" evidence="4">
        <dbReference type="Rhea" id="RHEA:70576"/>
    </physiologicalReaction>
</comment>
<accession>A0ABW3UVS7</accession>
<dbReference type="Gene3D" id="3.60.15.10">
    <property type="entry name" value="Ribonuclease Z/Hydroxyacylglutathione hydrolase-like"/>
    <property type="match status" value="1"/>
</dbReference>
<gene>
    <name evidence="6" type="ORF">ACFQ4B_30675</name>
</gene>